<dbReference type="RefSeq" id="WP_344809150.1">
    <property type="nucleotide sequence ID" value="NZ_BAABAB010000049.1"/>
</dbReference>
<evidence type="ECO:0000313" key="15">
    <source>
        <dbReference type="EMBL" id="GAA3638950.1"/>
    </source>
</evidence>
<keyword evidence="5 13" id="KW-0812">Transmembrane</keyword>
<feature type="transmembrane region" description="Helical" evidence="13">
    <location>
        <begin position="35"/>
        <end position="57"/>
    </location>
</feature>
<comment type="caution">
    <text evidence="15">The sequence shown here is derived from an EMBL/GenBank/DDBJ whole genome shotgun (WGS) entry which is preliminary data.</text>
</comment>
<sequence length="486" mass="55384">MTVLADLLPWLLLILDIVIILVAGAYVATNRNPSSAIAWILMFVFLPIIGILFFLLIGSPKLPKSRKEKQREVNKLFLERTEGLHLTSREGQWPDYLPSMVRMSRRLGALPMVGGNHATINGDYVGSYDSMIADIDAAEKWVNVEFFILVMDKVTEPFFQALERACQRGVKVRVLSDHVAQVGYPNRKEAVRRFAAMGAEYHAMLPINPLKREWRRPDLRNHRKIVIVDGKVAHTGSQNMTDRSYNKPKNVQRGLKWQELMMRVTGPAVRELEAVFASDWYAETDDLLFLDNAAVVVDPGDTSAYDMQVLPSGPTFDNDNNAKLFAALIHNARHRVSVTSPYYVPDESIQRAMVTAASRGLSVELFVSEIGDQFMVYHAQRSYYEELLRAGVRIFMYPAPYILHAKHLSFDDDHALIGTSNLDIRSLSLHMELMVLVEGKEFVDDMRAVEDDYRAKSKEIHLDQWLKRPRSEKLFDSLMRLTSSLQ</sequence>
<evidence type="ECO:0000256" key="6">
    <source>
        <dbReference type="ARBA" id="ARBA00022737"/>
    </source>
</evidence>
<dbReference type="CDD" id="cd09158">
    <property type="entry name" value="PLDc_EcCLS_like_2"/>
    <property type="match status" value="1"/>
</dbReference>
<comment type="subcellular location">
    <subcellularLocation>
        <location evidence="1">Cell membrane</location>
        <topology evidence="1">Multi-pass membrane protein</topology>
    </subcellularLocation>
</comment>
<organism evidence="15 16">
    <name type="scientific">Microlunatus ginsengisoli</name>
    <dbReference type="NCBI Taxonomy" id="363863"/>
    <lineage>
        <taxon>Bacteria</taxon>
        <taxon>Bacillati</taxon>
        <taxon>Actinomycetota</taxon>
        <taxon>Actinomycetes</taxon>
        <taxon>Propionibacteriales</taxon>
        <taxon>Propionibacteriaceae</taxon>
        <taxon>Microlunatus</taxon>
    </lineage>
</organism>
<evidence type="ECO:0000256" key="12">
    <source>
        <dbReference type="NCBIfam" id="TIGR04265"/>
    </source>
</evidence>
<evidence type="ECO:0000256" key="1">
    <source>
        <dbReference type="ARBA" id="ARBA00004651"/>
    </source>
</evidence>
<keyword evidence="4" id="KW-0808">Transferase</keyword>
<dbReference type="EC" id="2.7.8.-" evidence="12"/>
<dbReference type="PROSITE" id="PS50035">
    <property type="entry name" value="PLD"/>
    <property type="match status" value="2"/>
</dbReference>
<feature type="domain" description="PLD phosphodiesterase" evidence="14">
    <location>
        <begin position="399"/>
        <end position="426"/>
    </location>
</feature>
<dbReference type="Pfam" id="PF13396">
    <property type="entry name" value="PLDc_N"/>
    <property type="match status" value="1"/>
</dbReference>
<evidence type="ECO:0000256" key="7">
    <source>
        <dbReference type="ARBA" id="ARBA00022989"/>
    </source>
</evidence>
<accession>A0ABP7ASM7</accession>
<evidence type="ECO:0000256" key="13">
    <source>
        <dbReference type="SAM" id="Phobius"/>
    </source>
</evidence>
<keyword evidence="9 13" id="KW-0472">Membrane</keyword>
<dbReference type="InterPro" id="IPR025202">
    <property type="entry name" value="PLD-like_dom"/>
</dbReference>
<gene>
    <name evidence="15" type="primary">cls_2</name>
    <name evidence="15" type="ORF">GCM10022236_46770</name>
</gene>
<keyword evidence="6" id="KW-0677">Repeat</keyword>
<evidence type="ECO:0000256" key="2">
    <source>
        <dbReference type="ARBA" id="ARBA00022475"/>
    </source>
</evidence>
<protein>
    <recommendedName>
        <fullName evidence="12">Cardiolipin synthase</fullName>
        <ecNumber evidence="12">2.7.8.-</ecNumber>
    </recommendedName>
</protein>
<evidence type="ECO:0000256" key="11">
    <source>
        <dbReference type="ARBA" id="ARBA00023264"/>
    </source>
</evidence>
<dbReference type="EMBL" id="BAABAB010000049">
    <property type="protein sequence ID" value="GAA3638950.1"/>
    <property type="molecule type" value="Genomic_DNA"/>
</dbReference>
<keyword evidence="16" id="KW-1185">Reference proteome</keyword>
<dbReference type="NCBIfam" id="TIGR04265">
    <property type="entry name" value="bac_cardiolipin"/>
    <property type="match status" value="1"/>
</dbReference>
<dbReference type="InterPro" id="IPR001736">
    <property type="entry name" value="PLipase_D/transphosphatidylase"/>
</dbReference>
<dbReference type="InterPro" id="IPR027379">
    <property type="entry name" value="CLS_N"/>
</dbReference>
<reference evidence="16" key="1">
    <citation type="journal article" date="2019" name="Int. J. Syst. Evol. Microbiol.">
        <title>The Global Catalogue of Microorganisms (GCM) 10K type strain sequencing project: providing services to taxonomists for standard genome sequencing and annotation.</title>
        <authorList>
            <consortium name="The Broad Institute Genomics Platform"/>
            <consortium name="The Broad Institute Genome Sequencing Center for Infectious Disease"/>
            <person name="Wu L."/>
            <person name="Ma J."/>
        </authorList>
    </citation>
    <scope>NUCLEOTIDE SEQUENCE [LARGE SCALE GENOMIC DNA]</scope>
    <source>
        <strain evidence="16">JCM 16929</strain>
    </source>
</reference>
<name>A0ABP7ASM7_9ACTN</name>
<evidence type="ECO:0000313" key="16">
    <source>
        <dbReference type="Proteomes" id="UP001501490"/>
    </source>
</evidence>
<feature type="transmembrane region" description="Helical" evidence="13">
    <location>
        <begin position="7"/>
        <end position="29"/>
    </location>
</feature>
<keyword evidence="10" id="KW-0594">Phospholipid biosynthesis</keyword>
<evidence type="ECO:0000256" key="5">
    <source>
        <dbReference type="ARBA" id="ARBA00022692"/>
    </source>
</evidence>
<evidence type="ECO:0000256" key="9">
    <source>
        <dbReference type="ARBA" id="ARBA00023136"/>
    </source>
</evidence>
<proteinExistence type="predicted"/>
<evidence type="ECO:0000256" key="4">
    <source>
        <dbReference type="ARBA" id="ARBA00022679"/>
    </source>
</evidence>
<keyword evidence="8" id="KW-0443">Lipid metabolism</keyword>
<dbReference type="Pfam" id="PF13091">
    <property type="entry name" value="PLDc_2"/>
    <property type="match status" value="2"/>
</dbReference>
<dbReference type="PANTHER" id="PTHR21248:SF22">
    <property type="entry name" value="PHOSPHOLIPASE D"/>
    <property type="match status" value="1"/>
</dbReference>
<dbReference type="PANTHER" id="PTHR21248">
    <property type="entry name" value="CARDIOLIPIN SYNTHASE"/>
    <property type="match status" value="1"/>
</dbReference>
<dbReference type="Gene3D" id="3.30.870.10">
    <property type="entry name" value="Endonuclease Chain A"/>
    <property type="match status" value="2"/>
</dbReference>
<dbReference type="InterPro" id="IPR022924">
    <property type="entry name" value="Cardiolipin_synthase"/>
</dbReference>
<evidence type="ECO:0000256" key="10">
    <source>
        <dbReference type="ARBA" id="ARBA00023209"/>
    </source>
</evidence>
<evidence type="ECO:0000256" key="8">
    <source>
        <dbReference type="ARBA" id="ARBA00023098"/>
    </source>
</evidence>
<keyword evidence="7 13" id="KW-1133">Transmembrane helix</keyword>
<keyword evidence="2" id="KW-1003">Cell membrane</keyword>
<feature type="domain" description="PLD phosphodiesterase" evidence="14">
    <location>
        <begin position="217"/>
        <end position="244"/>
    </location>
</feature>
<keyword evidence="11" id="KW-1208">Phospholipid metabolism</keyword>
<evidence type="ECO:0000256" key="3">
    <source>
        <dbReference type="ARBA" id="ARBA00022516"/>
    </source>
</evidence>
<keyword evidence="3" id="KW-0444">Lipid biosynthesis</keyword>
<dbReference type="SUPFAM" id="SSF56024">
    <property type="entry name" value="Phospholipase D/nuclease"/>
    <property type="match status" value="2"/>
</dbReference>
<evidence type="ECO:0000259" key="14">
    <source>
        <dbReference type="PROSITE" id="PS50035"/>
    </source>
</evidence>
<dbReference type="SMART" id="SM00155">
    <property type="entry name" value="PLDc"/>
    <property type="match status" value="2"/>
</dbReference>
<dbReference type="Proteomes" id="UP001501490">
    <property type="component" value="Unassembled WGS sequence"/>
</dbReference>